<proteinExistence type="predicted"/>
<comment type="caution">
    <text evidence="2">The sequence shown here is derived from an EMBL/GenBank/DDBJ whole genome shotgun (WGS) entry which is preliminary data.</text>
</comment>
<evidence type="ECO:0000313" key="2">
    <source>
        <dbReference type="EMBL" id="PAX06709.1"/>
    </source>
</evidence>
<dbReference type="OrthoDB" id="9789501at2"/>
<dbReference type="InterPro" id="IPR014914">
    <property type="entry name" value="RES_dom"/>
</dbReference>
<dbReference type="RefSeq" id="WP_095999454.1">
    <property type="nucleotide sequence ID" value="NZ_NSLI01000005.1"/>
</dbReference>
<organism evidence="2 3">
    <name type="scientific">Sphingomonas lenta</name>
    <dbReference type="NCBI Taxonomy" id="1141887"/>
    <lineage>
        <taxon>Bacteria</taxon>
        <taxon>Pseudomonadati</taxon>
        <taxon>Pseudomonadota</taxon>
        <taxon>Alphaproteobacteria</taxon>
        <taxon>Sphingomonadales</taxon>
        <taxon>Sphingomonadaceae</taxon>
        <taxon>Sphingomonas</taxon>
    </lineage>
</organism>
<accession>A0A2A2SBT2</accession>
<dbReference type="AlphaFoldDB" id="A0A2A2SBT2"/>
<protein>
    <recommendedName>
        <fullName evidence="1">RES domain-containing protein</fullName>
    </recommendedName>
</protein>
<sequence length="145" mass="16053">MRLWRISDWLTLDGVGGLTVGGRWHHAGRPIVYAADSSALALLEVLVHQHRAVRPAPYQLLEVEAPDDLAITDWPAGQDQHDAPFTADWGDAFLRAATTPLARVPSVIAPASWNYLLNPLHPDAARVRIVQAARWPWDARLFGRG</sequence>
<evidence type="ECO:0000313" key="3">
    <source>
        <dbReference type="Proteomes" id="UP000218151"/>
    </source>
</evidence>
<gene>
    <name evidence="2" type="ORF">CKY28_16405</name>
</gene>
<dbReference type="Pfam" id="PF08808">
    <property type="entry name" value="RES"/>
    <property type="match status" value="1"/>
</dbReference>
<dbReference type="SMART" id="SM00953">
    <property type="entry name" value="RES"/>
    <property type="match status" value="1"/>
</dbReference>
<reference evidence="3" key="1">
    <citation type="submission" date="2017-09" db="EMBL/GenBank/DDBJ databases">
        <authorList>
            <person name="Feng G."/>
            <person name="Zhu H."/>
        </authorList>
    </citation>
    <scope>NUCLEOTIDE SEQUENCE [LARGE SCALE GENOMIC DNA]</scope>
    <source>
        <strain evidence="3">1PNM-20</strain>
    </source>
</reference>
<dbReference type="Proteomes" id="UP000218151">
    <property type="component" value="Unassembled WGS sequence"/>
</dbReference>
<name>A0A2A2SBT2_9SPHN</name>
<evidence type="ECO:0000259" key="1">
    <source>
        <dbReference type="SMART" id="SM00953"/>
    </source>
</evidence>
<feature type="domain" description="RES" evidence="1">
    <location>
        <begin position="11"/>
        <end position="131"/>
    </location>
</feature>
<keyword evidence="3" id="KW-1185">Reference proteome</keyword>
<dbReference type="EMBL" id="NSLI01000005">
    <property type="protein sequence ID" value="PAX06709.1"/>
    <property type="molecule type" value="Genomic_DNA"/>
</dbReference>